<keyword evidence="2" id="KW-1185">Reference proteome</keyword>
<reference evidence="2" key="1">
    <citation type="journal article" date="2024" name="Front. Bioeng. Biotechnol.">
        <title>Genome-scale model development and genomic sequencing of the oleaginous clade Lipomyces.</title>
        <authorList>
            <person name="Czajka J.J."/>
            <person name="Han Y."/>
            <person name="Kim J."/>
            <person name="Mondo S.J."/>
            <person name="Hofstad B.A."/>
            <person name="Robles A."/>
            <person name="Haridas S."/>
            <person name="Riley R."/>
            <person name="LaButti K."/>
            <person name="Pangilinan J."/>
            <person name="Andreopoulos W."/>
            <person name="Lipzen A."/>
            <person name="Yan J."/>
            <person name="Wang M."/>
            <person name="Ng V."/>
            <person name="Grigoriev I.V."/>
            <person name="Spatafora J.W."/>
            <person name="Magnuson J.K."/>
            <person name="Baker S.E."/>
            <person name="Pomraning K.R."/>
        </authorList>
    </citation>
    <scope>NUCLEOTIDE SEQUENCE [LARGE SCALE GENOMIC DNA]</scope>
    <source>
        <strain evidence="2">CBS 7786</strain>
    </source>
</reference>
<protein>
    <submittedName>
        <fullName evidence="1">Uncharacterized protein</fullName>
    </submittedName>
</protein>
<sequence length="84" mass="9019">MSAQGSNLYDFTYAPNLARAHVLAAENLLSITPAEASNPLSAAGKSFFVTNAEPMPFGTFTEMLWAAFDVSGRGTHTCCKEPLY</sequence>
<evidence type="ECO:0000313" key="2">
    <source>
        <dbReference type="Proteomes" id="UP001433508"/>
    </source>
</evidence>
<dbReference type="EMBL" id="MU971518">
    <property type="protein sequence ID" value="KAK9234086.1"/>
    <property type="molecule type" value="Genomic_DNA"/>
</dbReference>
<dbReference type="Proteomes" id="UP001433508">
    <property type="component" value="Unassembled WGS sequence"/>
</dbReference>
<evidence type="ECO:0000313" key="1">
    <source>
        <dbReference type="EMBL" id="KAK9234086.1"/>
    </source>
</evidence>
<name>A0ACC3SR16_LIPKO</name>
<gene>
    <name evidence="1" type="ORF">V1525DRAFT_414178</name>
</gene>
<accession>A0ACC3SR16</accession>
<organism evidence="1 2">
    <name type="scientific">Lipomyces kononenkoae</name>
    <name type="common">Yeast</name>
    <dbReference type="NCBI Taxonomy" id="34357"/>
    <lineage>
        <taxon>Eukaryota</taxon>
        <taxon>Fungi</taxon>
        <taxon>Dikarya</taxon>
        <taxon>Ascomycota</taxon>
        <taxon>Saccharomycotina</taxon>
        <taxon>Lipomycetes</taxon>
        <taxon>Lipomycetales</taxon>
        <taxon>Lipomycetaceae</taxon>
        <taxon>Lipomyces</taxon>
    </lineage>
</organism>
<comment type="caution">
    <text evidence="1">The sequence shown here is derived from an EMBL/GenBank/DDBJ whole genome shotgun (WGS) entry which is preliminary data.</text>
</comment>
<proteinExistence type="predicted"/>